<dbReference type="InterPro" id="IPR000866">
    <property type="entry name" value="AhpC/TSA"/>
</dbReference>
<dbReference type="InterPro" id="IPR036249">
    <property type="entry name" value="Thioredoxin-like_sf"/>
</dbReference>
<protein>
    <recommendedName>
        <fullName evidence="2">Thioredoxin domain-containing protein</fullName>
    </recommendedName>
</protein>
<name>A0A1F6T9B5_9PROT</name>
<dbReference type="AlphaFoldDB" id="A0A1F6T9B5"/>
<dbReference type="EMBL" id="MFSS01000121">
    <property type="protein sequence ID" value="OGI41666.1"/>
    <property type="molecule type" value="Genomic_DNA"/>
</dbReference>
<evidence type="ECO:0000313" key="4">
    <source>
        <dbReference type="Proteomes" id="UP000177925"/>
    </source>
</evidence>
<keyword evidence="1" id="KW-0732">Signal</keyword>
<dbReference type="SUPFAM" id="SSF52833">
    <property type="entry name" value="Thioredoxin-like"/>
    <property type="match status" value="1"/>
</dbReference>
<evidence type="ECO:0000256" key="1">
    <source>
        <dbReference type="SAM" id="SignalP"/>
    </source>
</evidence>
<accession>A0A1F6T9B5</accession>
<proteinExistence type="predicted"/>
<feature type="signal peptide" evidence="1">
    <location>
        <begin position="1"/>
        <end position="26"/>
    </location>
</feature>
<evidence type="ECO:0000313" key="3">
    <source>
        <dbReference type="EMBL" id="OGI41666.1"/>
    </source>
</evidence>
<feature type="chain" id="PRO_5009526610" description="Thioredoxin domain-containing protein" evidence="1">
    <location>
        <begin position="27"/>
        <end position="173"/>
    </location>
</feature>
<dbReference type="PANTHER" id="PTHR42852">
    <property type="entry name" value="THIOL:DISULFIDE INTERCHANGE PROTEIN DSBE"/>
    <property type="match status" value="1"/>
</dbReference>
<comment type="caution">
    <text evidence="3">The sequence shown here is derived from an EMBL/GenBank/DDBJ whole genome shotgun (WGS) entry which is preliminary data.</text>
</comment>
<dbReference type="InterPro" id="IPR050553">
    <property type="entry name" value="Thioredoxin_ResA/DsbE_sf"/>
</dbReference>
<evidence type="ECO:0000259" key="2">
    <source>
        <dbReference type="PROSITE" id="PS51352"/>
    </source>
</evidence>
<reference evidence="3 4" key="1">
    <citation type="journal article" date="2016" name="Nat. Commun.">
        <title>Thousands of microbial genomes shed light on interconnected biogeochemical processes in an aquifer system.</title>
        <authorList>
            <person name="Anantharaman K."/>
            <person name="Brown C.T."/>
            <person name="Hug L.A."/>
            <person name="Sharon I."/>
            <person name="Castelle C.J."/>
            <person name="Probst A.J."/>
            <person name="Thomas B.C."/>
            <person name="Singh A."/>
            <person name="Wilkins M.J."/>
            <person name="Karaoz U."/>
            <person name="Brodie E.L."/>
            <person name="Williams K.H."/>
            <person name="Hubbard S.S."/>
            <person name="Banfield J.F."/>
        </authorList>
    </citation>
    <scope>NUCLEOTIDE SEQUENCE [LARGE SCALE GENOMIC DNA]</scope>
</reference>
<dbReference type="CDD" id="cd02966">
    <property type="entry name" value="TlpA_like_family"/>
    <property type="match status" value="1"/>
</dbReference>
<dbReference type="PROSITE" id="PS51352">
    <property type="entry name" value="THIOREDOXIN_2"/>
    <property type="match status" value="1"/>
</dbReference>
<gene>
    <name evidence="3" type="ORF">A2150_02940</name>
</gene>
<dbReference type="GO" id="GO:0016491">
    <property type="term" value="F:oxidoreductase activity"/>
    <property type="evidence" value="ECO:0007669"/>
    <property type="project" value="InterPro"/>
</dbReference>
<dbReference type="STRING" id="1817758.A2150_02940"/>
<organism evidence="3 4">
    <name type="scientific">Candidatus Muproteobacteria bacterium RBG_16_64_11</name>
    <dbReference type="NCBI Taxonomy" id="1817758"/>
    <lineage>
        <taxon>Bacteria</taxon>
        <taxon>Pseudomonadati</taxon>
        <taxon>Pseudomonadota</taxon>
        <taxon>Candidatus Muproteobacteria</taxon>
    </lineage>
</organism>
<dbReference type="GO" id="GO:0016209">
    <property type="term" value="F:antioxidant activity"/>
    <property type="evidence" value="ECO:0007669"/>
    <property type="project" value="InterPro"/>
</dbReference>
<dbReference type="InterPro" id="IPR013766">
    <property type="entry name" value="Thioredoxin_domain"/>
</dbReference>
<dbReference type="PANTHER" id="PTHR42852:SF18">
    <property type="entry name" value="CHROMOSOME UNDETERMINED SCAFFOLD_47, WHOLE GENOME SHOTGUN SEQUENCE"/>
    <property type="match status" value="1"/>
</dbReference>
<sequence>MEVSVVKRIKWLAGLLLMMAPMWAAAASPDIVLKGLDGVARNVNEFIGKGQWTVVAIWHSDCPICRRDIHEMAFFHDAHKKAKDAIVLGVSVDGFANKAKAQRFVDEHNLDFTNLIAEPEQIARFGAGRFVGTPTFYIYSPQGELAAKQVGPIGQEDIEQFIKKSDSAARKNG</sequence>
<dbReference type="Pfam" id="PF00578">
    <property type="entry name" value="AhpC-TSA"/>
    <property type="match status" value="1"/>
</dbReference>
<dbReference type="Gene3D" id="3.40.30.10">
    <property type="entry name" value="Glutaredoxin"/>
    <property type="match status" value="1"/>
</dbReference>
<dbReference type="Proteomes" id="UP000177925">
    <property type="component" value="Unassembled WGS sequence"/>
</dbReference>
<feature type="domain" description="Thioredoxin" evidence="2">
    <location>
        <begin position="22"/>
        <end position="167"/>
    </location>
</feature>